<keyword evidence="4 5" id="KW-0234">DNA repair</keyword>
<reference evidence="6" key="1">
    <citation type="submission" date="2022-11" db="EMBL/GenBank/DDBJ databases">
        <title>Description of Microcella daejonensis nov. sp, isolated from riverside soil.</title>
        <authorList>
            <person name="Molina K.M."/>
            <person name="Kim S.B."/>
        </authorList>
    </citation>
    <scope>NUCLEOTIDE SEQUENCE</scope>
    <source>
        <strain evidence="6">MMS21-STM12</strain>
    </source>
</reference>
<keyword evidence="3 5" id="KW-0378">Hydrolase</keyword>
<dbReference type="GO" id="GO:0003905">
    <property type="term" value="F:alkylbase DNA N-glycosylase activity"/>
    <property type="evidence" value="ECO:0007669"/>
    <property type="project" value="InterPro"/>
</dbReference>
<dbReference type="CDD" id="cd00540">
    <property type="entry name" value="AAG"/>
    <property type="match status" value="1"/>
</dbReference>
<gene>
    <name evidence="6" type="ORF">OVN18_00245</name>
</gene>
<keyword evidence="2 5" id="KW-0227">DNA damage</keyword>
<evidence type="ECO:0000313" key="7">
    <source>
        <dbReference type="Proteomes" id="UP001164706"/>
    </source>
</evidence>
<protein>
    <recommendedName>
        <fullName evidence="5">Putative 3-methyladenine DNA glycosylase</fullName>
        <ecNumber evidence="5">3.2.2.-</ecNumber>
    </recommendedName>
</protein>
<keyword evidence="6" id="KW-0326">Glycosidase</keyword>
<dbReference type="InterPro" id="IPR036995">
    <property type="entry name" value="MPG_sf"/>
</dbReference>
<dbReference type="EMBL" id="CP113089">
    <property type="protein sequence ID" value="WAB81494.1"/>
    <property type="molecule type" value="Genomic_DNA"/>
</dbReference>
<evidence type="ECO:0000313" key="6">
    <source>
        <dbReference type="EMBL" id="WAB81494.1"/>
    </source>
</evidence>
<dbReference type="HAMAP" id="MF_00527">
    <property type="entry name" value="3MGH"/>
    <property type="match status" value="1"/>
</dbReference>
<comment type="similarity">
    <text evidence="1 5">Belongs to the DNA glycosylase MPG family.</text>
</comment>
<organism evidence="6 7">
    <name type="scientific">Microcella daejeonensis</name>
    <dbReference type="NCBI Taxonomy" id="2994971"/>
    <lineage>
        <taxon>Bacteria</taxon>
        <taxon>Bacillati</taxon>
        <taxon>Actinomycetota</taxon>
        <taxon>Actinomycetes</taxon>
        <taxon>Micrococcales</taxon>
        <taxon>Microbacteriaceae</taxon>
        <taxon>Microcella</taxon>
    </lineage>
</organism>
<dbReference type="GO" id="GO:0006284">
    <property type="term" value="P:base-excision repair"/>
    <property type="evidence" value="ECO:0007669"/>
    <property type="project" value="InterPro"/>
</dbReference>
<dbReference type="InterPro" id="IPR003180">
    <property type="entry name" value="MPG"/>
</dbReference>
<dbReference type="PANTHER" id="PTHR10429:SF0">
    <property type="entry name" value="DNA-3-METHYLADENINE GLYCOSYLASE"/>
    <property type="match status" value="1"/>
</dbReference>
<evidence type="ECO:0000256" key="5">
    <source>
        <dbReference type="HAMAP-Rule" id="MF_00527"/>
    </source>
</evidence>
<dbReference type="AlphaFoldDB" id="A0A9E8ML55"/>
<dbReference type="NCBIfam" id="TIGR00567">
    <property type="entry name" value="3mg"/>
    <property type="match status" value="1"/>
</dbReference>
<dbReference type="Gene3D" id="3.10.300.10">
    <property type="entry name" value="Methylpurine-DNA glycosylase (MPG)"/>
    <property type="match status" value="1"/>
</dbReference>
<accession>A0A9E8ML55</accession>
<dbReference type="RefSeq" id="WP_267781249.1">
    <property type="nucleotide sequence ID" value="NZ_CP113089.1"/>
</dbReference>
<evidence type="ECO:0000256" key="4">
    <source>
        <dbReference type="ARBA" id="ARBA00023204"/>
    </source>
</evidence>
<dbReference type="Pfam" id="PF02245">
    <property type="entry name" value="Pur_DNA_glyco"/>
    <property type="match status" value="1"/>
</dbReference>
<evidence type="ECO:0000256" key="3">
    <source>
        <dbReference type="ARBA" id="ARBA00022801"/>
    </source>
</evidence>
<dbReference type="NCBIfam" id="NF002003">
    <property type="entry name" value="PRK00802.1-3"/>
    <property type="match status" value="1"/>
</dbReference>
<proteinExistence type="inferred from homology"/>
<sequence>MTGPDARPAPDPIAAALLADDPVLVAPRLLGAVIHGRGVSVRLTEVEAYRGADDPGSHAFRGMTPRTAPMFRGPGVVYAYVSYGMHTCVNLVCGVEGAAAAILLRAGEVVAGEPLARERRAGAGGPQSLPHRDLARGPGRLARALGVLPADSGSVLGVPGRRADGEPLAARSPLVLEPAPPGRAVTLPIAEGPRVGVSGRGGGAEFPWRFWIADDPTVSPYRAAVSRAR</sequence>
<evidence type="ECO:0000256" key="2">
    <source>
        <dbReference type="ARBA" id="ARBA00022763"/>
    </source>
</evidence>
<dbReference type="KEGG" id="mdb:OVN18_00245"/>
<dbReference type="InterPro" id="IPR011034">
    <property type="entry name" value="Formyl_transferase-like_C_sf"/>
</dbReference>
<evidence type="ECO:0000256" key="1">
    <source>
        <dbReference type="ARBA" id="ARBA00009232"/>
    </source>
</evidence>
<keyword evidence="7" id="KW-1185">Reference proteome</keyword>
<name>A0A9E8ML55_9MICO</name>
<dbReference type="PANTHER" id="PTHR10429">
    <property type="entry name" value="DNA-3-METHYLADENINE GLYCOSYLASE"/>
    <property type="match status" value="1"/>
</dbReference>
<dbReference type="GO" id="GO:0003677">
    <property type="term" value="F:DNA binding"/>
    <property type="evidence" value="ECO:0007669"/>
    <property type="project" value="InterPro"/>
</dbReference>
<dbReference type="EC" id="3.2.2.-" evidence="5"/>
<dbReference type="Proteomes" id="UP001164706">
    <property type="component" value="Chromosome"/>
</dbReference>
<dbReference type="SUPFAM" id="SSF50486">
    <property type="entry name" value="FMT C-terminal domain-like"/>
    <property type="match status" value="1"/>
</dbReference>